<dbReference type="AlphaFoldDB" id="Q54TN6"/>
<feature type="domain" description="DUF5898" evidence="2">
    <location>
        <begin position="410"/>
        <end position="514"/>
    </location>
</feature>
<sequence length="527" mass="61122">MEIDPIILLKDKINLIKKKIENENDPSKLNSLKLKLNSCTGQLIFYEKLKSENLEQSKQLESKNLKLKTLESDNLKLESELQDYLENNLQVSHLIKNGEVSFVPHTTSETDSKHGECTTIDASFTLLDNPYCDENLFKHTTSKVWWNHKNRNYTVSNEAQTISVFQDLLQDIICLCGFSDSMDIIIEHGITNMVPDFMLVSKNDVPKGVIEIKRAPSKELTDKKDRKISGQIFDYMCLLKYFHNLKQVIGITSTYLESEILWLQEDPLINENNINNIKENISKNKSKINPQSVPTKLSKTFVPKLRNSKKTSRSPSGLVTNRIDRKVYKSQVIAQNDPDYVKTLCSVVQRMYYSETNPEEGSNSRHYIQINSTSWFWVKLEQEIIPNYSQLLDIDTENPPDLENPLLLEDLGSGGDGKCWLAFNLDSDVFVIKFFKDETNAEIEKFFWKEIWGINTHVTVLNKKRSLIIPYFKILTDEDWNDDRVFKLVKESCKIFSQKGYFHKDLSQRHVAKYTESDKIKIVFIDL</sequence>
<dbReference type="GeneID" id="8623165"/>
<evidence type="ECO:0000256" key="1">
    <source>
        <dbReference type="SAM" id="Coils"/>
    </source>
</evidence>
<dbReference type="OMA" id="GECTTID"/>
<dbReference type="Proteomes" id="UP000002195">
    <property type="component" value="Unassembled WGS sequence"/>
</dbReference>
<protein>
    <recommendedName>
        <fullName evidence="2">DUF5898 domain-containing protein</fullName>
    </recommendedName>
</protein>
<dbReference type="PANTHER" id="PTHR34871">
    <property type="entry name" value="DUF5898 DOMAIN-CONTAINING PROTEIN"/>
    <property type="match status" value="1"/>
</dbReference>
<dbReference type="PANTHER" id="PTHR34871:SF1">
    <property type="entry name" value="DUF5898 DOMAIN-CONTAINING PROTEIN"/>
    <property type="match status" value="1"/>
</dbReference>
<dbReference type="Pfam" id="PF19250">
    <property type="entry name" value="DUF5898"/>
    <property type="match status" value="1"/>
</dbReference>
<dbReference type="InterPro" id="IPR045417">
    <property type="entry name" value="DUF5898"/>
</dbReference>
<feature type="coiled-coil region" evidence="1">
    <location>
        <begin position="46"/>
        <end position="87"/>
    </location>
</feature>
<dbReference type="PaxDb" id="44689-DDB0204581"/>
<keyword evidence="1" id="KW-0175">Coiled coil</keyword>
<dbReference type="PhylomeDB" id="Q54TN6"/>
<reference evidence="3 4" key="1">
    <citation type="journal article" date="2005" name="Nature">
        <title>The genome of the social amoeba Dictyostelium discoideum.</title>
        <authorList>
            <consortium name="The Dictyostelium discoideum Sequencing Consortium"/>
            <person name="Eichinger L."/>
            <person name="Pachebat J.A."/>
            <person name="Glockner G."/>
            <person name="Rajandream M.A."/>
            <person name="Sucgang R."/>
            <person name="Berriman M."/>
            <person name="Song J."/>
            <person name="Olsen R."/>
            <person name="Szafranski K."/>
            <person name="Xu Q."/>
            <person name="Tunggal B."/>
            <person name="Kummerfeld S."/>
            <person name="Madera M."/>
            <person name="Konfortov B.A."/>
            <person name="Rivero F."/>
            <person name="Bankier A.T."/>
            <person name="Lehmann R."/>
            <person name="Hamlin N."/>
            <person name="Davies R."/>
            <person name="Gaudet P."/>
            <person name="Fey P."/>
            <person name="Pilcher K."/>
            <person name="Chen G."/>
            <person name="Saunders D."/>
            <person name="Sodergren E."/>
            <person name="Davis P."/>
            <person name="Kerhornou A."/>
            <person name="Nie X."/>
            <person name="Hall N."/>
            <person name="Anjard C."/>
            <person name="Hemphill L."/>
            <person name="Bason N."/>
            <person name="Farbrother P."/>
            <person name="Desany B."/>
            <person name="Just E."/>
            <person name="Morio T."/>
            <person name="Rost R."/>
            <person name="Churcher C."/>
            <person name="Cooper J."/>
            <person name="Haydock S."/>
            <person name="van Driessche N."/>
            <person name="Cronin A."/>
            <person name="Goodhead I."/>
            <person name="Muzny D."/>
            <person name="Mourier T."/>
            <person name="Pain A."/>
            <person name="Lu M."/>
            <person name="Harper D."/>
            <person name="Lindsay R."/>
            <person name="Hauser H."/>
            <person name="James K."/>
            <person name="Quiles M."/>
            <person name="Madan Babu M."/>
            <person name="Saito T."/>
            <person name="Buchrieser C."/>
            <person name="Wardroper A."/>
            <person name="Felder M."/>
            <person name="Thangavelu M."/>
            <person name="Johnson D."/>
            <person name="Knights A."/>
            <person name="Loulseged H."/>
            <person name="Mungall K."/>
            <person name="Oliver K."/>
            <person name="Price C."/>
            <person name="Quail M.A."/>
            <person name="Urushihara H."/>
            <person name="Hernandez J."/>
            <person name="Rabbinowitsch E."/>
            <person name="Steffen D."/>
            <person name="Sanders M."/>
            <person name="Ma J."/>
            <person name="Kohara Y."/>
            <person name="Sharp S."/>
            <person name="Simmonds M."/>
            <person name="Spiegler S."/>
            <person name="Tivey A."/>
            <person name="Sugano S."/>
            <person name="White B."/>
            <person name="Walker D."/>
            <person name="Woodward J."/>
            <person name="Winckler T."/>
            <person name="Tanaka Y."/>
            <person name="Shaulsky G."/>
            <person name="Schleicher M."/>
            <person name="Weinstock G."/>
            <person name="Rosenthal A."/>
            <person name="Cox E.C."/>
            <person name="Chisholm R.L."/>
            <person name="Gibbs R."/>
            <person name="Loomis W.F."/>
            <person name="Platzer M."/>
            <person name="Kay R.R."/>
            <person name="Williams J."/>
            <person name="Dear P.H."/>
            <person name="Noegel A.A."/>
            <person name="Barrell B."/>
            <person name="Kuspa A."/>
        </authorList>
    </citation>
    <scope>NUCLEOTIDE SEQUENCE [LARGE SCALE GENOMIC DNA]</scope>
    <source>
        <strain evidence="3 4">AX4</strain>
    </source>
</reference>
<dbReference type="HOGENOM" id="CLU_549119_0_0_1"/>
<gene>
    <name evidence="3" type="ORF">DDB_G0281645</name>
</gene>
<evidence type="ECO:0000313" key="3">
    <source>
        <dbReference type="EMBL" id="EAL66584.1"/>
    </source>
</evidence>
<dbReference type="FunCoup" id="Q54TN6">
    <property type="interactions" value="1"/>
</dbReference>
<keyword evidence="4" id="KW-1185">Reference proteome</keyword>
<dbReference type="EMBL" id="AAFI02000042">
    <property type="protein sequence ID" value="EAL66584.1"/>
    <property type="molecule type" value="Genomic_DNA"/>
</dbReference>
<evidence type="ECO:0000313" key="4">
    <source>
        <dbReference type="Proteomes" id="UP000002195"/>
    </source>
</evidence>
<proteinExistence type="predicted"/>
<organism evidence="3 4">
    <name type="scientific">Dictyostelium discoideum</name>
    <name type="common">Social amoeba</name>
    <dbReference type="NCBI Taxonomy" id="44689"/>
    <lineage>
        <taxon>Eukaryota</taxon>
        <taxon>Amoebozoa</taxon>
        <taxon>Evosea</taxon>
        <taxon>Eumycetozoa</taxon>
        <taxon>Dictyostelia</taxon>
        <taxon>Dictyosteliales</taxon>
        <taxon>Dictyosteliaceae</taxon>
        <taxon>Dictyostelium</taxon>
    </lineage>
</organism>
<dbReference type="RefSeq" id="XP_640555.1">
    <property type="nucleotide sequence ID" value="XM_635463.1"/>
</dbReference>
<comment type="caution">
    <text evidence="3">The sequence shown here is derived from an EMBL/GenBank/DDBJ whole genome shotgun (WGS) entry which is preliminary data.</text>
</comment>
<name>Q54TN6_DICDI</name>
<evidence type="ECO:0000259" key="2">
    <source>
        <dbReference type="Pfam" id="PF19250"/>
    </source>
</evidence>
<dbReference type="KEGG" id="ddi:DDB_G0281645"/>
<dbReference type="dictyBase" id="DDB_G0281645"/>
<dbReference type="InParanoid" id="Q54TN6"/>
<accession>Q54TN6</accession>
<dbReference type="VEuPathDB" id="AmoebaDB:DDB_G0281645"/>